<gene>
    <name evidence="2" type="ORF">ABMA27_003279</name>
</gene>
<feature type="chain" id="PRO_5046302680" evidence="1">
    <location>
        <begin position="18"/>
        <end position="234"/>
    </location>
</feature>
<feature type="signal peptide" evidence="1">
    <location>
        <begin position="1"/>
        <end position="17"/>
    </location>
</feature>
<evidence type="ECO:0000256" key="1">
    <source>
        <dbReference type="SAM" id="SignalP"/>
    </source>
</evidence>
<organism evidence="2 3">
    <name type="scientific">Loxostege sticticalis</name>
    <name type="common">Beet webworm moth</name>
    <dbReference type="NCBI Taxonomy" id="481309"/>
    <lineage>
        <taxon>Eukaryota</taxon>
        <taxon>Metazoa</taxon>
        <taxon>Ecdysozoa</taxon>
        <taxon>Arthropoda</taxon>
        <taxon>Hexapoda</taxon>
        <taxon>Insecta</taxon>
        <taxon>Pterygota</taxon>
        <taxon>Neoptera</taxon>
        <taxon>Endopterygota</taxon>
        <taxon>Lepidoptera</taxon>
        <taxon>Glossata</taxon>
        <taxon>Ditrysia</taxon>
        <taxon>Pyraloidea</taxon>
        <taxon>Crambidae</taxon>
        <taxon>Pyraustinae</taxon>
        <taxon>Loxostege</taxon>
    </lineage>
</organism>
<proteinExistence type="predicted"/>
<evidence type="ECO:0000313" key="2">
    <source>
        <dbReference type="EMBL" id="KAL0879541.1"/>
    </source>
</evidence>
<keyword evidence="3" id="KW-1185">Reference proteome</keyword>
<comment type="caution">
    <text evidence="2">The sequence shown here is derived from an EMBL/GenBank/DDBJ whole genome shotgun (WGS) entry which is preliminary data.</text>
</comment>
<dbReference type="Proteomes" id="UP001549920">
    <property type="component" value="Unassembled WGS sequence"/>
</dbReference>
<accession>A0ABR3HSK4</accession>
<sequence>MKSQIFFLFFLADICYGKDTYSGENISHPCDSLEDLDCIRDYFANSGQCTKVSHQDGEVIEKDKNVAYMPLINATLYSSEVGCIFYGSSITAFYIDKESNELVMSINFEGMNIFSPHGSLHISQRRKKPLVVEDTVNATYSGELTAIIPSTGLDGIKAASVSSYNTNAYPTIAVGPKISQSSDPVVSKTFEALLADVPTIVQELLLSKGPYFFYVFLQNYICDYGYEFTGEIFQ</sequence>
<dbReference type="EMBL" id="JBEUOH010000014">
    <property type="protein sequence ID" value="KAL0879541.1"/>
    <property type="molecule type" value="Genomic_DNA"/>
</dbReference>
<protein>
    <submittedName>
        <fullName evidence="2">Uncharacterized protein</fullName>
    </submittedName>
</protein>
<name>A0ABR3HSK4_LOXSC</name>
<reference evidence="2 3" key="1">
    <citation type="submission" date="2024-06" db="EMBL/GenBank/DDBJ databases">
        <title>A chromosome-level genome assembly of beet webworm, Loxostege sticticalis.</title>
        <authorList>
            <person name="Zhang Y."/>
        </authorList>
    </citation>
    <scope>NUCLEOTIDE SEQUENCE [LARGE SCALE GENOMIC DNA]</scope>
    <source>
        <strain evidence="2">AQ026</strain>
        <tissue evidence="2">Whole body</tissue>
    </source>
</reference>
<keyword evidence="1" id="KW-0732">Signal</keyword>
<evidence type="ECO:0000313" key="3">
    <source>
        <dbReference type="Proteomes" id="UP001549920"/>
    </source>
</evidence>